<comment type="subcellular location">
    <subcellularLocation>
        <location evidence="1">Cell inner membrane</location>
    </subcellularLocation>
</comment>
<reference evidence="9 10" key="1">
    <citation type="submission" date="2021-04" db="EMBL/GenBank/DDBJ databases">
        <title>Genomics, taxonomy and metabolism of representatives of sulfur bacteria of the genus Thiothrix: Thiothrix fructosivorans QT, Thiothrix unzii A1T and three new species, Thiothrix subterranea sp. nov., Thiothrix litoralis sp. nov. and 'Candidatus Thiothrix anitrata' sp. nov.</title>
        <authorList>
            <person name="Ravin N.V."/>
            <person name="Smolyakov D."/>
            <person name="Rudenko T.S."/>
            <person name="Mardanov A.V."/>
            <person name="Beletsky A.V."/>
            <person name="Markov N.D."/>
            <person name="Fomenkov A.I."/>
            <person name="Roberts R.J."/>
            <person name="Karnachuk O.V."/>
            <person name="Novikov A."/>
            <person name="Grabovich M.Y."/>
        </authorList>
    </citation>
    <scope>NUCLEOTIDE SEQUENCE [LARGE SCALE GENOMIC DNA]</scope>
    <source>
        <strain evidence="9 10">AS</strain>
    </source>
</reference>
<evidence type="ECO:0000256" key="5">
    <source>
        <dbReference type="ARBA" id="ARBA00022989"/>
    </source>
</evidence>
<keyword evidence="4" id="KW-0812">Transmembrane</keyword>
<evidence type="ECO:0000256" key="4">
    <source>
        <dbReference type="ARBA" id="ARBA00022692"/>
    </source>
</evidence>
<keyword evidence="2" id="KW-1003">Cell membrane</keyword>
<dbReference type="EMBL" id="CP072801">
    <property type="protein sequence ID" value="QTR46502.1"/>
    <property type="molecule type" value="Genomic_DNA"/>
</dbReference>
<keyword evidence="7" id="KW-0175">Coiled coil</keyword>
<proteinExistence type="predicted"/>
<dbReference type="PANTHER" id="PTHR30462">
    <property type="entry name" value="INTERMEMBRANE TRANSPORT PROTEIN PQIB-RELATED"/>
    <property type="match status" value="1"/>
</dbReference>
<dbReference type="PANTHER" id="PTHR30462:SF0">
    <property type="entry name" value="INTERMEMBRANE TRANSPORT PROTEIN YEBT"/>
    <property type="match status" value="1"/>
</dbReference>
<evidence type="ECO:0000256" key="6">
    <source>
        <dbReference type="ARBA" id="ARBA00023136"/>
    </source>
</evidence>
<dbReference type="RefSeq" id="WP_210222837.1">
    <property type="nucleotide sequence ID" value="NZ_CP072801.1"/>
</dbReference>
<evidence type="ECO:0000256" key="1">
    <source>
        <dbReference type="ARBA" id="ARBA00004533"/>
    </source>
</evidence>
<sequence>MSNPVGQPDTLPDVEVREERGLSPVWLIPLAAVLIGAWLMFQTWNEKGPSITVQFPSAEGIEAGKTEVRYKAVTVGKLRTLRLSDDLQTIEATLELNKEIGRHLGSDARFWVVSPRVNRSGVSGLSTFFSGTYVGMNPGTNTDDQSFYVGEDRPPVIAPSESGKRFFLLSDSLGSMDVGAPVFYKQLQVGEVIDYQLLQDTSQVRMEVFVRDPYFDFVRTTSRFWNASGAEFKMSAAGAEFRMESLASLLIGGIAFETPTSLSTGEISKDGDTFPLYNKYSDTQEKQFTQRLYYVMYFKGSVRGLSVGAPLEFQGIPVGQVENIDIRMDRKSLDVKVPILVSIQPQNFDPEIGQGEAETAMNKLVEKGLRAKLETGSLLTGQKLITLSIEPDVKPEKIVKTQFYSEFPTAGSAFDNLPLMATDIMASLQETLDSIQKLVKSGKLDKTVDNVNGVLTEAEKTINAAKDAIKAAEQAIKTVDKNTLPSVTKDVNQITIDLGKTLQKIQGSMAQVDRMTAQNSPTQFQLKEMLEEVTSASRSVRSLTETLQRNPSSLIRGK</sequence>
<feature type="coiled-coil region" evidence="7">
    <location>
        <begin position="448"/>
        <end position="482"/>
    </location>
</feature>
<dbReference type="InterPro" id="IPR051800">
    <property type="entry name" value="PqiA-PqiB_transport"/>
</dbReference>
<feature type="domain" description="Mce/MlaD" evidence="8">
    <location>
        <begin position="164"/>
        <end position="223"/>
    </location>
</feature>
<keyword evidence="6" id="KW-0472">Membrane</keyword>
<organism evidence="9 10">
    <name type="scientific">Thiothrix litoralis</name>
    <dbReference type="NCBI Taxonomy" id="2891210"/>
    <lineage>
        <taxon>Bacteria</taxon>
        <taxon>Pseudomonadati</taxon>
        <taxon>Pseudomonadota</taxon>
        <taxon>Gammaproteobacteria</taxon>
        <taxon>Thiotrichales</taxon>
        <taxon>Thiotrichaceae</taxon>
        <taxon>Thiothrix</taxon>
    </lineage>
</organism>
<keyword evidence="3" id="KW-0997">Cell inner membrane</keyword>
<keyword evidence="5" id="KW-1133">Transmembrane helix</keyword>
<protein>
    <submittedName>
        <fullName evidence="9">MCE family protein</fullName>
    </submittedName>
</protein>
<evidence type="ECO:0000313" key="10">
    <source>
        <dbReference type="Proteomes" id="UP000672039"/>
    </source>
</evidence>
<evidence type="ECO:0000256" key="3">
    <source>
        <dbReference type="ARBA" id="ARBA00022519"/>
    </source>
</evidence>
<dbReference type="Pfam" id="PF02470">
    <property type="entry name" value="MlaD"/>
    <property type="match status" value="3"/>
</dbReference>
<keyword evidence="10" id="KW-1185">Reference proteome</keyword>
<dbReference type="InterPro" id="IPR003399">
    <property type="entry name" value="Mce/MlaD"/>
</dbReference>
<name>A0ABX7WU12_9GAMM</name>
<evidence type="ECO:0000256" key="7">
    <source>
        <dbReference type="SAM" id="Coils"/>
    </source>
</evidence>
<feature type="domain" description="Mce/MlaD" evidence="8">
    <location>
        <begin position="293"/>
        <end position="388"/>
    </location>
</feature>
<accession>A0ABX7WU12</accession>
<feature type="domain" description="Mce/MlaD" evidence="8">
    <location>
        <begin position="48"/>
        <end position="139"/>
    </location>
</feature>
<dbReference type="Proteomes" id="UP000672039">
    <property type="component" value="Chromosome"/>
</dbReference>
<evidence type="ECO:0000256" key="2">
    <source>
        <dbReference type="ARBA" id="ARBA00022475"/>
    </source>
</evidence>
<gene>
    <name evidence="9" type="ORF">J9253_00620</name>
</gene>
<evidence type="ECO:0000259" key="8">
    <source>
        <dbReference type="Pfam" id="PF02470"/>
    </source>
</evidence>
<evidence type="ECO:0000313" key="9">
    <source>
        <dbReference type="EMBL" id="QTR46502.1"/>
    </source>
</evidence>